<dbReference type="AlphaFoldDB" id="M7PNL5"/>
<gene>
    <name evidence="1" type="ORF">MPL1_12386</name>
</gene>
<keyword evidence="2" id="KW-1185">Reference proteome</keyword>
<organism evidence="1 2">
    <name type="scientific">Methylophaga lonarensis MPL</name>
    <dbReference type="NCBI Taxonomy" id="1286106"/>
    <lineage>
        <taxon>Bacteria</taxon>
        <taxon>Pseudomonadati</taxon>
        <taxon>Pseudomonadota</taxon>
        <taxon>Gammaproteobacteria</taxon>
        <taxon>Thiotrichales</taxon>
        <taxon>Piscirickettsiaceae</taxon>
        <taxon>Methylophaga</taxon>
    </lineage>
</organism>
<comment type="caution">
    <text evidence="1">The sequence shown here is derived from an EMBL/GenBank/DDBJ whole genome shotgun (WGS) entry which is preliminary data.</text>
</comment>
<sequence length="91" mass="10428">MDEPVIRPLKNRQRYQNSALVTMEAKQFLMSGLQDTNHGDTEGTEISNNRSQYSEIKCALRQGQSHDTSQSGIWLMKNDELLHPEPLSILR</sequence>
<dbReference type="EMBL" id="APHR01000075">
    <property type="protein sequence ID" value="EMR12064.1"/>
    <property type="molecule type" value="Genomic_DNA"/>
</dbReference>
<dbReference type="STRING" id="1286106.MPL1_12386"/>
<reference evidence="1 2" key="1">
    <citation type="journal article" date="2013" name="Genome Announc.">
        <title>Draft Genome Sequence of Methylophaga lonarensis MPLT, a Haloalkaliphilic (Non-Methane-Utilizing) Methylotroph.</title>
        <authorList>
            <person name="Shetty S.A."/>
            <person name="Marathe N.P."/>
            <person name="Munot H."/>
            <person name="Antony C.P."/>
            <person name="Dhotre D.P."/>
            <person name="Murrell J.C."/>
            <person name="Shouche Y.S."/>
        </authorList>
    </citation>
    <scope>NUCLEOTIDE SEQUENCE [LARGE SCALE GENOMIC DNA]</scope>
    <source>
        <strain evidence="1 2">MPL</strain>
    </source>
</reference>
<dbReference type="Proteomes" id="UP000012019">
    <property type="component" value="Unassembled WGS sequence"/>
</dbReference>
<evidence type="ECO:0000313" key="2">
    <source>
        <dbReference type="Proteomes" id="UP000012019"/>
    </source>
</evidence>
<accession>M7PNL5</accession>
<evidence type="ECO:0000313" key="1">
    <source>
        <dbReference type="EMBL" id="EMR12064.1"/>
    </source>
</evidence>
<proteinExistence type="predicted"/>
<name>M7PNL5_9GAMM</name>
<protein>
    <submittedName>
        <fullName evidence="1">Uncharacterized protein</fullName>
    </submittedName>
</protein>